<dbReference type="RefSeq" id="WP_179259639.1">
    <property type="nucleotide sequence ID" value="NZ_CP058601.1"/>
</dbReference>
<evidence type="ECO:0000313" key="1">
    <source>
        <dbReference type="EMBL" id="QLG47897.1"/>
    </source>
</evidence>
<dbReference type="GeneID" id="56032239"/>
<accession>A0A7D5KQ24</accession>
<reference evidence="1 2" key="1">
    <citation type="submission" date="2020-07" db="EMBL/GenBank/DDBJ databases">
        <authorList>
            <person name="Cui H."/>
        </authorList>
    </citation>
    <scope>NUCLEOTIDE SEQUENCE [LARGE SCALE GENOMIC DNA]</scope>
    <source>
        <strain evidence="1 2">YPL8</strain>
    </source>
</reference>
<keyword evidence="2" id="KW-1185">Reference proteome</keyword>
<dbReference type="KEGG" id="haly:HYG82_03070"/>
<organism evidence="1 2">
    <name type="scientific">Natrinema halophilum</name>
    <dbReference type="NCBI Taxonomy" id="1699371"/>
    <lineage>
        <taxon>Archaea</taxon>
        <taxon>Methanobacteriati</taxon>
        <taxon>Methanobacteriota</taxon>
        <taxon>Stenosarchaea group</taxon>
        <taxon>Halobacteria</taxon>
        <taxon>Halobacteriales</taxon>
        <taxon>Natrialbaceae</taxon>
        <taxon>Natrinema</taxon>
    </lineage>
</organism>
<protein>
    <submittedName>
        <fullName evidence="1">Uncharacterized protein</fullName>
    </submittedName>
</protein>
<dbReference type="EMBL" id="CP058601">
    <property type="protein sequence ID" value="QLG47897.1"/>
    <property type="molecule type" value="Genomic_DNA"/>
</dbReference>
<sequence length="290" mass="32974">MPTGYCTLEDVRRALQKSQLPGDLSQDKQIAVDAITSQSRWLERTYKRHWYAATGDPILDEATEIDIPTEPRTRDDEHDISTHGAMVHGASERDRHRFRKNSDALLEAGPRYDRCRRDRREPKQEIRIAIGEPEALESPVDEDVPAYTRIRLDRKDVESINELHVINADGGYDDWVAESDYDGGAGLSHRGEDYWGRVNNDGISELYLNVHAMDDDIASLSKAVYVDWDYGTEGISRTVRRAVALFAGAEFTEELSAQVPENAKLYNAETKADEMRDRARKLLEPDQEVP</sequence>
<dbReference type="OrthoDB" id="168905at2157"/>
<gene>
    <name evidence="1" type="ORF">HYG82_03070</name>
</gene>
<evidence type="ECO:0000313" key="2">
    <source>
        <dbReference type="Proteomes" id="UP000509241"/>
    </source>
</evidence>
<dbReference type="AlphaFoldDB" id="A0A7D5KQ24"/>
<dbReference type="Proteomes" id="UP000509241">
    <property type="component" value="Chromosome"/>
</dbReference>
<name>A0A7D5KQ24_9EURY</name>
<proteinExistence type="predicted"/>